<evidence type="ECO:0000313" key="2">
    <source>
        <dbReference type="Proteomes" id="UP001341840"/>
    </source>
</evidence>
<feature type="non-terminal residue" evidence="1">
    <location>
        <position position="59"/>
    </location>
</feature>
<organism evidence="1 2">
    <name type="scientific">Stylosanthes scabra</name>
    <dbReference type="NCBI Taxonomy" id="79078"/>
    <lineage>
        <taxon>Eukaryota</taxon>
        <taxon>Viridiplantae</taxon>
        <taxon>Streptophyta</taxon>
        <taxon>Embryophyta</taxon>
        <taxon>Tracheophyta</taxon>
        <taxon>Spermatophyta</taxon>
        <taxon>Magnoliopsida</taxon>
        <taxon>eudicotyledons</taxon>
        <taxon>Gunneridae</taxon>
        <taxon>Pentapetalae</taxon>
        <taxon>rosids</taxon>
        <taxon>fabids</taxon>
        <taxon>Fabales</taxon>
        <taxon>Fabaceae</taxon>
        <taxon>Papilionoideae</taxon>
        <taxon>50 kb inversion clade</taxon>
        <taxon>dalbergioids sensu lato</taxon>
        <taxon>Dalbergieae</taxon>
        <taxon>Pterocarpus clade</taxon>
        <taxon>Stylosanthes</taxon>
    </lineage>
</organism>
<proteinExistence type="predicted"/>
<comment type="caution">
    <text evidence="1">The sequence shown here is derived from an EMBL/GenBank/DDBJ whole genome shotgun (WGS) entry which is preliminary data.</text>
</comment>
<dbReference type="Proteomes" id="UP001341840">
    <property type="component" value="Unassembled WGS sequence"/>
</dbReference>
<accession>A0ABU6WSC0</accession>
<keyword evidence="2" id="KW-1185">Reference proteome</keyword>
<sequence length="59" mass="6724">MAPVSSVREFRRKDILWLVARSSQGCIDTIWVTQDAESLDIQGDIVQVEHVRQKALKSL</sequence>
<reference evidence="1 2" key="1">
    <citation type="journal article" date="2023" name="Plants (Basel)">
        <title>Bridging the Gap: Combining Genomics and Transcriptomics Approaches to Understand Stylosanthes scabra, an Orphan Legume from the Brazilian Caatinga.</title>
        <authorList>
            <person name="Ferreira-Neto J.R.C."/>
            <person name="da Silva M.D."/>
            <person name="Binneck E."/>
            <person name="de Melo N.F."/>
            <person name="da Silva R.H."/>
            <person name="de Melo A.L.T.M."/>
            <person name="Pandolfi V."/>
            <person name="Bustamante F.O."/>
            <person name="Brasileiro-Vidal A.C."/>
            <person name="Benko-Iseppon A.M."/>
        </authorList>
    </citation>
    <scope>NUCLEOTIDE SEQUENCE [LARGE SCALE GENOMIC DNA]</scope>
    <source>
        <tissue evidence="1">Leaves</tissue>
    </source>
</reference>
<gene>
    <name evidence="1" type="ORF">PIB30_089396</name>
</gene>
<evidence type="ECO:0000313" key="1">
    <source>
        <dbReference type="EMBL" id="MED6188807.1"/>
    </source>
</evidence>
<name>A0ABU6WSC0_9FABA</name>
<dbReference type="EMBL" id="JASCZI010182913">
    <property type="protein sequence ID" value="MED6188807.1"/>
    <property type="molecule type" value="Genomic_DNA"/>
</dbReference>
<protein>
    <submittedName>
        <fullName evidence="1">Uncharacterized protein</fullName>
    </submittedName>
</protein>